<evidence type="ECO:0000313" key="2">
    <source>
        <dbReference type="EMBL" id="KAL0008419.1"/>
    </source>
</evidence>
<accession>A0AAW2DE64</accession>
<dbReference type="EMBL" id="JAZDWU010000003">
    <property type="protein sequence ID" value="KAL0008419.1"/>
    <property type="molecule type" value="Genomic_DNA"/>
</dbReference>
<feature type="compositionally biased region" description="Acidic residues" evidence="1">
    <location>
        <begin position="123"/>
        <end position="132"/>
    </location>
</feature>
<evidence type="ECO:0000256" key="1">
    <source>
        <dbReference type="SAM" id="MobiDB-lite"/>
    </source>
</evidence>
<feature type="region of interest" description="Disordered" evidence="1">
    <location>
        <begin position="81"/>
        <end position="142"/>
    </location>
</feature>
<sequence length="142" mass="15552">MQEETARALARERELWQRDREARATIANRKRSQLQSELAKLHGYTMVLIGKLRVARIHVLPPPYIPGRGPIVPPYEPGYMPAPPGLLGDWGSFAQSQGPSQDPLYTLGTSGSAGPSTNSLAGDGDDDDDDNGDQYFKDDDSQ</sequence>
<gene>
    <name evidence="2" type="ORF">SO802_009921</name>
</gene>
<proteinExistence type="predicted"/>
<reference evidence="2 3" key="1">
    <citation type="submission" date="2024-01" db="EMBL/GenBank/DDBJ databases">
        <title>A telomere-to-telomere, gap-free genome of sweet tea (Lithocarpus litseifolius).</title>
        <authorList>
            <person name="Zhou J."/>
        </authorList>
    </citation>
    <scope>NUCLEOTIDE SEQUENCE [LARGE SCALE GENOMIC DNA]</scope>
    <source>
        <strain evidence="2">Zhou-2022a</strain>
        <tissue evidence="2">Leaf</tissue>
    </source>
</reference>
<feature type="compositionally biased region" description="Polar residues" evidence="1">
    <location>
        <begin position="107"/>
        <end position="120"/>
    </location>
</feature>
<protein>
    <submittedName>
        <fullName evidence="2">Uncharacterized protein</fullName>
    </submittedName>
</protein>
<dbReference type="AlphaFoldDB" id="A0AAW2DE64"/>
<name>A0AAW2DE64_9ROSI</name>
<evidence type="ECO:0000313" key="3">
    <source>
        <dbReference type="Proteomes" id="UP001459277"/>
    </source>
</evidence>
<dbReference type="Proteomes" id="UP001459277">
    <property type="component" value="Unassembled WGS sequence"/>
</dbReference>
<organism evidence="2 3">
    <name type="scientific">Lithocarpus litseifolius</name>
    <dbReference type="NCBI Taxonomy" id="425828"/>
    <lineage>
        <taxon>Eukaryota</taxon>
        <taxon>Viridiplantae</taxon>
        <taxon>Streptophyta</taxon>
        <taxon>Embryophyta</taxon>
        <taxon>Tracheophyta</taxon>
        <taxon>Spermatophyta</taxon>
        <taxon>Magnoliopsida</taxon>
        <taxon>eudicotyledons</taxon>
        <taxon>Gunneridae</taxon>
        <taxon>Pentapetalae</taxon>
        <taxon>rosids</taxon>
        <taxon>fabids</taxon>
        <taxon>Fagales</taxon>
        <taxon>Fagaceae</taxon>
        <taxon>Lithocarpus</taxon>
    </lineage>
</organism>
<comment type="caution">
    <text evidence="2">The sequence shown here is derived from an EMBL/GenBank/DDBJ whole genome shotgun (WGS) entry which is preliminary data.</text>
</comment>
<keyword evidence="3" id="KW-1185">Reference proteome</keyword>